<dbReference type="Pfam" id="PF26178">
    <property type="entry name" value="PI-PLC_cat"/>
    <property type="match status" value="1"/>
</dbReference>
<dbReference type="Gene3D" id="3.20.20.190">
    <property type="entry name" value="Phosphatidylinositol (PI) phosphodiesterase"/>
    <property type="match status" value="1"/>
</dbReference>
<evidence type="ECO:0000256" key="2">
    <source>
        <dbReference type="ARBA" id="ARBA00022525"/>
    </source>
</evidence>
<dbReference type="RefSeq" id="WP_070985475.1">
    <property type="nucleotide sequence ID" value="NZ_MKJU01000025.1"/>
</dbReference>
<protein>
    <recommendedName>
        <fullName evidence="10">Phosphatidylinositol diacylglycerol-lyase</fullName>
    </recommendedName>
</protein>
<dbReference type="InterPro" id="IPR051057">
    <property type="entry name" value="PI-PLC_domain"/>
</dbReference>
<feature type="domain" description="Jacalin-type lectin" evidence="6">
    <location>
        <begin position="471"/>
        <end position="619"/>
    </location>
</feature>
<evidence type="ECO:0008006" key="10">
    <source>
        <dbReference type="Google" id="ProtNLM"/>
    </source>
</evidence>
<dbReference type="EMBL" id="MKJU01000025">
    <property type="protein sequence ID" value="OHU91560.1"/>
    <property type="molecule type" value="Genomic_DNA"/>
</dbReference>
<sequence>MNHISKVRKLALILAGGLIVSAVIPVVHAAIDTDDDKVTRLDLQGQIDNFAPFSKTLWAGAHNAYASYSWSKGTYTDVNQYYSPKSLLKRGIRVMEFDIYPEGTFDSTPMLCHNSLENKALCSSFHAKLSEGLDDIKDFLQDNPDEVVLLKIEAYKHNDHNNWHNKIGERLQNDVGDYLLLPEDWGYADKSCASLPVSHLTKRDILAAGKQLVAVVQTPRDKSDLCAYHSSGNYSKFWNTVFIGVDAFDANGNLQSNQPFCQNGNDECVSNDQTAHYNAKNMTVVIDDATQLNTDGPSSSKTGSNVLNKWGKKGSQILELALVEANNTSAASGYGANEVQIEDYIWSWKSNRPNGTGDCASLEDDQTIADKACTTFQYHACVDKDRNWQISATKGTWHMGFEYCKSLGGSYTFGMPFNAYEQVQLLAEIGTSSNDHWVNYYNAFDDFWLSNSKEYIDWKFVERSAVGSVSKGDSFDDIGLLKRKALVGGSFNLSSVQIRSGSRIDGFKACYETTQSVSHASVGTSELCVTYGGSGGSWGNALTFDASSGQYLKDIKICKEDAKYGYDTVYFLKFTSSTGSAISGGATTGSCTTYSSTSSQQIFAFHGSEGSELNSIGIYKIENALVNGGLYATDWLDRDDPQSGDNELFNGHKSSGNISASCESSDIAAIVARVVDTKLDSSLTGQNLVNNGSGFACWNSSNGGSSSNTTCEDYEVRYFFTKASCLP</sequence>
<dbReference type="AlphaFoldDB" id="A0A1S1MSH7"/>
<evidence type="ECO:0000313" key="9">
    <source>
        <dbReference type="Proteomes" id="UP000179786"/>
    </source>
</evidence>
<feature type="signal peptide" evidence="5">
    <location>
        <begin position="1"/>
        <end position="29"/>
    </location>
</feature>
<dbReference type="PANTHER" id="PTHR13593">
    <property type="match status" value="1"/>
</dbReference>
<evidence type="ECO:0000256" key="4">
    <source>
        <dbReference type="ARBA" id="ARBA00023180"/>
    </source>
</evidence>
<dbReference type="PROSITE" id="PS50007">
    <property type="entry name" value="PIPLC_X_DOMAIN"/>
    <property type="match status" value="1"/>
</dbReference>
<dbReference type="OrthoDB" id="6276600at2"/>
<dbReference type="Pfam" id="PF01419">
    <property type="entry name" value="Jacalin"/>
    <property type="match status" value="1"/>
</dbReference>
<evidence type="ECO:0000259" key="6">
    <source>
        <dbReference type="Pfam" id="PF01419"/>
    </source>
</evidence>
<dbReference type="PANTHER" id="PTHR13593:SF140">
    <property type="entry name" value="PLC-LIKE PHOSPHODIESTERASE"/>
    <property type="match status" value="1"/>
</dbReference>
<dbReference type="Pfam" id="PF13330">
    <property type="entry name" value="Mucin2_WxxW"/>
    <property type="match status" value="1"/>
</dbReference>
<dbReference type="InterPro" id="IPR036404">
    <property type="entry name" value="Jacalin-like_lectin_dom_sf"/>
</dbReference>
<dbReference type="GO" id="GO:0004436">
    <property type="term" value="F:phosphatidylinositol diacylglycerol-lyase activity"/>
    <property type="evidence" value="ECO:0007669"/>
    <property type="project" value="UniProtKB-EC"/>
</dbReference>
<dbReference type="Proteomes" id="UP000179786">
    <property type="component" value="Unassembled WGS sequence"/>
</dbReference>
<dbReference type="InterPro" id="IPR001229">
    <property type="entry name" value="Jacalin-like_lectin_dom"/>
</dbReference>
<accession>A0A1S1MSH7</accession>
<dbReference type="SUPFAM" id="SSF51695">
    <property type="entry name" value="PLC-like phosphodiesterases"/>
    <property type="match status" value="1"/>
</dbReference>
<keyword evidence="2" id="KW-0964">Secreted</keyword>
<comment type="subcellular location">
    <subcellularLocation>
        <location evidence="1">Secreted</location>
    </subcellularLocation>
</comment>
<evidence type="ECO:0000313" key="8">
    <source>
        <dbReference type="EMBL" id="OHU91560.1"/>
    </source>
</evidence>
<gene>
    <name evidence="8" type="ORF">BET10_12195</name>
</gene>
<proteinExistence type="predicted"/>
<dbReference type="GO" id="GO:0008081">
    <property type="term" value="F:phosphoric diester hydrolase activity"/>
    <property type="evidence" value="ECO:0007669"/>
    <property type="project" value="InterPro"/>
</dbReference>
<dbReference type="STRING" id="1859457.BET10_12195"/>
<dbReference type="SUPFAM" id="SSF51101">
    <property type="entry name" value="Mannose-binding lectins"/>
    <property type="match status" value="1"/>
</dbReference>
<evidence type="ECO:0000256" key="3">
    <source>
        <dbReference type="ARBA" id="ARBA00022729"/>
    </source>
</evidence>
<evidence type="ECO:0000256" key="5">
    <source>
        <dbReference type="SAM" id="SignalP"/>
    </source>
</evidence>
<evidence type="ECO:0000256" key="1">
    <source>
        <dbReference type="ARBA" id="ARBA00004613"/>
    </source>
</evidence>
<keyword evidence="4" id="KW-0325">Glycoprotein</keyword>
<dbReference type="GO" id="GO:0005576">
    <property type="term" value="C:extracellular region"/>
    <property type="evidence" value="ECO:0007669"/>
    <property type="project" value="UniProtKB-SubCell"/>
</dbReference>
<dbReference type="Gene3D" id="2.100.10.30">
    <property type="entry name" value="Jacalin-like lectin domain"/>
    <property type="match status" value="1"/>
</dbReference>
<feature type="domain" description="WxxW" evidence="7">
    <location>
        <begin position="633"/>
        <end position="718"/>
    </location>
</feature>
<comment type="caution">
    <text evidence="8">The sequence shown here is derived from an EMBL/GenBank/DDBJ whole genome shotgun (WGS) entry which is preliminary data.</text>
</comment>
<feature type="chain" id="PRO_5010225748" description="Phosphatidylinositol diacylglycerol-lyase" evidence="5">
    <location>
        <begin position="30"/>
        <end position="727"/>
    </location>
</feature>
<dbReference type="InterPro" id="IPR025155">
    <property type="entry name" value="WxxW_domain"/>
</dbReference>
<keyword evidence="9" id="KW-1185">Reference proteome</keyword>
<dbReference type="GO" id="GO:0006629">
    <property type="term" value="P:lipid metabolic process"/>
    <property type="evidence" value="ECO:0007669"/>
    <property type="project" value="InterPro"/>
</dbReference>
<reference evidence="8 9" key="1">
    <citation type="submission" date="2016-09" db="EMBL/GenBank/DDBJ databases">
        <title>Pseudoalteromonas amylolytica sp. nov., isolated from the surface seawater.</title>
        <authorList>
            <person name="Wu Y.-H."/>
            <person name="Cheng H."/>
            <person name="Jin X.-B."/>
            <person name="Wang C.-S."/>
            <person name="Xu X.-W."/>
        </authorList>
    </citation>
    <scope>NUCLEOTIDE SEQUENCE [LARGE SCALE GENOMIC DNA]</scope>
    <source>
        <strain evidence="8 9">JW1</strain>
    </source>
</reference>
<dbReference type="InterPro" id="IPR017946">
    <property type="entry name" value="PLC-like_Pdiesterase_TIM-brl"/>
</dbReference>
<name>A0A1S1MSH7_9GAMM</name>
<organism evidence="8 9">
    <name type="scientific">Pseudoalteromonas amylolytica</name>
    <dbReference type="NCBI Taxonomy" id="1859457"/>
    <lineage>
        <taxon>Bacteria</taxon>
        <taxon>Pseudomonadati</taxon>
        <taxon>Pseudomonadota</taxon>
        <taxon>Gammaproteobacteria</taxon>
        <taxon>Alteromonadales</taxon>
        <taxon>Pseudoalteromonadaceae</taxon>
        <taxon>Pseudoalteromonas</taxon>
    </lineage>
</organism>
<evidence type="ECO:0000259" key="7">
    <source>
        <dbReference type="Pfam" id="PF13330"/>
    </source>
</evidence>
<keyword evidence="3 5" id="KW-0732">Signal</keyword>